<keyword evidence="3" id="KW-0560">Oxidoreductase</keyword>
<evidence type="ECO:0000256" key="7">
    <source>
        <dbReference type="ARBA" id="ARBA00035045"/>
    </source>
</evidence>
<name>A0AAP3A5Q0_ECOLX</name>
<dbReference type="Proteomes" id="UP001208624">
    <property type="component" value="Unassembled WGS sequence"/>
</dbReference>
<comment type="cofactor">
    <cofactor evidence="1">
        <name>Fe(2+)</name>
        <dbReference type="ChEBI" id="CHEBI:29033"/>
    </cofactor>
</comment>
<proteinExistence type="inferred from homology"/>
<accession>A0AAP3A5Q0</accession>
<comment type="caution">
    <text evidence="8">The sequence shown here is derived from an EMBL/GenBank/DDBJ whole genome shotgun (WGS) entry which is preliminary data.</text>
</comment>
<dbReference type="AlphaFoldDB" id="A0AAP3A5Q0"/>
<evidence type="ECO:0000256" key="3">
    <source>
        <dbReference type="ARBA" id="ARBA00023002"/>
    </source>
</evidence>
<dbReference type="PANTHER" id="PTHR31136">
    <property type="entry name" value="DUF1338 DOMAIN-CONTAINING PROTEIN"/>
    <property type="match status" value="1"/>
</dbReference>
<evidence type="ECO:0000256" key="6">
    <source>
        <dbReference type="ARBA" id="ARBA00035023"/>
    </source>
</evidence>
<evidence type="ECO:0000313" key="8">
    <source>
        <dbReference type="EMBL" id="MCV5626717.1"/>
    </source>
</evidence>
<dbReference type="GO" id="GO:0051213">
    <property type="term" value="F:dioxygenase activity"/>
    <property type="evidence" value="ECO:0007669"/>
    <property type="project" value="UniProtKB-KW"/>
</dbReference>
<dbReference type="Pfam" id="PF07063">
    <property type="entry name" value="HGLS"/>
    <property type="match status" value="1"/>
</dbReference>
<keyword evidence="2" id="KW-0223">Dioxygenase</keyword>
<evidence type="ECO:0000313" key="9">
    <source>
        <dbReference type="Proteomes" id="UP001208624"/>
    </source>
</evidence>
<keyword evidence="4" id="KW-0408">Iron</keyword>
<evidence type="ECO:0000256" key="5">
    <source>
        <dbReference type="ARBA" id="ARBA00035013"/>
    </source>
</evidence>
<protein>
    <recommendedName>
        <fullName evidence="6">2-oxoadipate dioxygenase/decarboxylase</fullName>
        <ecNumber evidence="6">1.13.11.93</ecNumber>
    </recommendedName>
    <alternativeName>
        <fullName evidence="7">2-hydroxyglutarate synthase</fullName>
    </alternativeName>
</protein>
<evidence type="ECO:0000256" key="4">
    <source>
        <dbReference type="ARBA" id="ARBA00023004"/>
    </source>
</evidence>
<evidence type="ECO:0000256" key="2">
    <source>
        <dbReference type="ARBA" id="ARBA00022964"/>
    </source>
</evidence>
<gene>
    <name evidence="8" type="ORF">OFN31_34380</name>
</gene>
<feature type="non-terminal residue" evidence="8">
    <location>
        <position position="1"/>
    </location>
</feature>
<feature type="non-terminal residue" evidence="8">
    <location>
        <position position="76"/>
    </location>
</feature>
<dbReference type="Gene3D" id="3.10.180.50">
    <property type="match status" value="1"/>
</dbReference>
<reference evidence="8" key="1">
    <citation type="submission" date="2023-06" db="EMBL/GenBank/DDBJ databases">
        <title>Deciphering the underlying mechanisms mediating the transmission of blaNDM gene from human to animals in China.</title>
        <authorList>
            <person name="Chen K."/>
            <person name="Chen S."/>
        </authorList>
    </citation>
    <scope>NUCLEOTIDE SEQUENCE</scope>
    <source>
        <strain evidence="8">1199</strain>
    </source>
</reference>
<organism evidence="8 9">
    <name type="scientific">Escherichia coli</name>
    <dbReference type="NCBI Taxonomy" id="562"/>
    <lineage>
        <taxon>Bacteria</taxon>
        <taxon>Pseudomonadati</taxon>
        <taxon>Pseudomonadota</taxon>
        <taxon>Gammaproteobacteria</taxon>
        <taxon>Enterobacterales</taxon>
        <taxon>Enterobacteriaceae</taxon>
        <taxon>Escherichia</taxon>
    </lineage>
</organism>
<comment type="similarity">
    <text evidence="5">Belongs to the 2-oxoadipate dioxygenase/decarboxylase family.</text>
</comment>
<dbReference type="EMBL" id="JAOVKC010001911">
    <property type="protein sequence ID" value="MCV5626717.1"/>
    <property type="molecule type" value="Genomic_DNA"/>
</dbReference>
<dbReference type="InterPro" id="IPR009770">
    <property type="entry name" value="HGLS"/>
</dbReference>
<dbReference type="PANTHER" id="PTHR31136:SF5">
    <property type="entry name" value="2-OXOADIPATE DIOXYGENASE_DECARBOXYLASE, CHLOROPLASTIC"/>
    <property type="match status" value="1"/>
</dbReference>
<sequence length="76" mass="8637">HVAFRTYNLPKLGLEKLAAHFLALGYEQKGEYVFKAKKLYAKHFEHQDPDAPKVFISELKVEELSSAAQAIIHKLA</sequence>
<dbReference type="EC" id="1.13.11.93" evidence="6"/>
<evidence type="ECO:0000256" key="1">
    <source>
        <dbReference type="ARBA" id="ARBA00001954"/>
    </source>
</evidence>